<evidence type="ECO:0000256" key="10">
    <source>
        <dbReference type="ARBA" id="ARBA00023004"/>
    </source>
</evidence>
<evidence type="ECO:0000256" key="4">
    <source>
        <dbReference type="ARBA" id="ARBA00010617"/>
    </source>
</evidence>
<reference evidence="15" key="1">
    <citation type="submission" date="2017-03" db="EMBL/GenBank/DDBJ databases">
        <authorList>
            <person name="Zhang X.Y."/>
            <person name="Li Y.H."/>
            <person name="Kang X.L."/>
            <person name="Wu H.H."/>
            <person name="Yu R.R."/>
            <person name="Guo Y.Q."/>
            <person name="Wang J.X."/>
            <person name="Zhang J.Z."/>
            <person name="Ma E.B."/>
        </authorList>
    </citation>
    <scope>NUCLEOTIDE SEQUENCE</scope>
    <source>
        <strain evidence="15">Locust strain-C5</strain>
    </source>
</reference>
<dbReference type="InterPro" id="IPR001128">
    <property type="entry name" value="Cyt_P450"/>
</dbReference>
<organism evidence="15">
    <name type="scientific">Locusta migratoria</name>
    <name type="common">Migratory locust</name>
    <dbReference type="NCBI Taxonomy" id="7004"/>
    <lineage>
        <taxon>Eukaryota</taxon>
        <taxon>Metazoa</taxon>
        <taxon>Ecdysozoa</taxon>
        <taxon>Arthropoda</taxon>
        <taxon>Hexapoda</taxon>
        <taxon>Insecta</taxon>
        <taxon>Pterygota</taxon>
        <taxon>Neoptera</taxon>
        <taxon>Polyneoptera</taxon>
        <taxon>Orthoptera</taxon>
        <taxon>Caelifera</taxon>
        <taxon>Acrididea</taxon>
        <taxon>Acridomorpha</taxon>
        <taxon>Acridoidea</taxon>
        <taxon>Acrididae</taxon>
        <taxon>Oedipodinae</taxon>
        <taxon>Locusta</taxon>
    </lineage>
</organism>
<keyword evidence="8" id="KW-0492">Microsome</keyword>
<dbReference type="PANTHER" id="PTHR24292:SF54">
    <property type="entry name" value="CYP9F3-RELATED"/>
    <property type="match status" value="1"/>
</dbReference>
<keyword evidence="9 14" id="KW-0560">Oxidoreductase</keyword>
<dbReference type="Pfam" id="PF00067">
    <property type="entry name" value="p450"/>
    <property type="match status" value="1"/>
</dbReference>
<reference evidence="15" key="2">
    <citation type="journal article" date="2020" name="Int. J. Biol. Macromol.">
        <title>Transcriptome analysis of antennal cytochrome P450s and their transcriptional responses to plant and locust volatiles in Locusta migratoria.</title>
        <authorList>
            <person name="Wu H."/>
            <person name="Liu Y."/>
            <person name="Shi X."/>
            <person name="Zhang X."/>
            <person name="Ye C."/>
            <person name="Zhu K.Y."/>
            <person name="Zhu F."/>
            <person name="Zhang J."/>
            <person name="Ma E."/>
        </authorList>
    </citation>
    <scope>NUCLEOTIDE SEQUENCE</scope>
    <source>
        <strain evidence="15">Locust strain-C5</strain>
    </source>
</reference>
<dbReference type="GO" id="GO:0016705">
    <property type="term" value="F:oxidoreductase activity, acting on paired donors, with incorporation or reduction of molecular oxygen"/>
    <property type="evidence" value="ECO:0007669"/>
    <property type="project" value="InterPro"/>
</dbReference>
<evidence type="ECO:0000256" key="3">
    <source>
        <dbReference type="ARBA" id="ARBA00004406"/>
    </source>
</evidence>
<dbReference type="EMBL" id="KY852406">
    <property type="protein sequence ID" value="AVL92844.1"/>
    <property type="molecule type" value="mRNA"/>
</dbReference>
<protein>
    <submittedName>
        <fullName evidence="15">CYP450</fullName>
    </submittedName>
</protein>
<dbReference type="Gene3D" id="1.10.630.10">
    <property type="entry name" value="Cytochrome P450"/>
    <property type="match status" value="1"/>
</dbReference>
<dbReference type="InterPro" id="IPR017972">
    <property type="entry name" value="Cyt_P450_CS"/>
</dbReference>
<evidence type="ECO:0000256" key="7">
    <source>
        <dbReference type="ARBA" id="ARBA00022824"/>
    </source>
</evidence>
<accession>A0A6F8GYF0</accession>
<comment type="subcellular location">
    <subcellularLocation>
        <location evidence="3">Endoplasmic reticulum membrane</location>
        <topology evidence="3">Peripheral membrane protein</topology>
    </subcellularLocation>
    <subcellularLocation>
        <location evidence="2">Microsome membrane</location>
        <topology evidence="2">Peripheral membrane protein</topology>
    </subcellularLocation>
</comment>
<evidence type="ECO:0000256" key="2">
    <source>
        <dbReference type="ARBA" id="ARBA00004174"/>
    </source>
</evidence>
<dbReference type="GO" id="GO:0004497">
    <property type="term" value="F:monooxygenase activity"/>
    <property type="evidence" value="ECO:0007669"/>
    <property type="project" value="UniProtKB-KW"/>
</dbReference>
<dbReference type="FunFam" id="1.10.630.10:FF:000042">
    <property type="entry name" value="Cytochrome P450"/>
    <property type="match status" value="1"/>
</dbReference>
<dbReference type="PRINTS" id="PR00385">
    <property type="entry name" value="P450"/>
</dbReference>
<dbReference type="PROSITE" id="PS00086">
    <property type="entry name" value="CYTOCHROME_P450"/>
    <property type="match status" value="1"/>
</dbReference>
<dbReference type="GO" id="GO:0020037">
    <property type="term" value="F:heme binding"/>
    <property type="evidence" value="ECO:0007669"/>
    <property type="project" value="InterPro"/>
</dbReference>
<dbReference type="AlphaFoldDB" id="A0A6F8GYF0"/>
<dbReference type="InterPro" id="IPR050476">
    <property type="entry name" value="Insect_CytP450_Detox"/>
</dbReference>
<keyword evidence="11 14" id="KW-0503">Monooxygenase</keyword>
<keyword evidence="7" id="KW-0256">Endoplasmic reticulum</keyword>
<dbReference type="CDD" id="cd11056">
    <property type="entry name" value="CYP6-like"/>
    <property type="match status" value="1"/>
</dbReference>
<evidence type="ECO:0000256" key="1">
    <source>
        <dbReference type="ARBA" id="ARBA00001971"/>
    </source>
</evidence>
<dbReference type="PANTHER" id="PTHR24292">
    <property type="entry name" value="CYTOCHROME P450"/>
    <property type="match status" value="1"/>
</dbReference>
<keyword evidence="6 13" id="KW-0479">Metal-binding</keyword>
<dbReference type="GO" id="GO:0005789">
    <property type="term" value="C:endoplasmic reticulum membrane"/>
    <property type="evidence" value="ECO:0007669"/>
    <property type="project" value="UniProtKB-SubCell"/>
</dbReference>
<comment type="similarity">
    <text evidence="4 14">Belongs to the cytochrome P450 family.</text>
</comment>
<name>A0A6F8GYF0_LOCMI</name>
<evidence type="ECO:0000256" key="12">
    <source>
        <dbReference type="ARBA" id="ARBA00023136"/>
    </source>
</evidence>
<evidence type="ECO:0000313" key="15">
    <source>
        <dbReference type="EMBL" id="AVL92844.1"/>
    </source>
</evidence>
<dbReference type="InterPro" id="IPR036396">
    <property type="entry name" value="Cyt_P450_sf"/>
</dbReference>
<evidence type="ECO:0000256" key="13">
    <source>
        <dbReference type="PIRSR" id="PIRSR602401-1"/>
    </source>
</evidence>
<proteinExistence type="evidence at transcript level"/>
<evidence type="ECO:0000256" key="14">
    <source>
        <dbReference type="RuleBase" id="RU000461"/>
    </source>
</evidence>
<dbReference type="SUPFAM" id="SSF48264">
    <property type="entry name" value="Cytochrome P450"/>
    <property type="match status" value="1"/>
</dbReference>
<evidence type="ECO:0000256" key="8">
    <source>
        <dbReference type="ARBA" id="ARBA00022848"/>
    </source>
</evidence>
<evidence type="ECO:0000256" key="6">
    <source>
        <dbReference type="ARBA" id="ARBA00022723"/>
    </source>
</evidence>
<evidence type="ECO:0000256" key="5">
    <source>
        <dbReference type="ARBA" id="ARBA00022617"/>
    </source>
</evidence>
<keyword evidence="10 13" id="KW-0408">Iron</keyword>
<dbReference type="InterPro" id="IPR002401">
    <property type="entry name" value="Cyt_P450_E_grp-I"/>
</dbReference>
<evidence type="ECO:0000256" key="9">
    <source>
        <dbReference type="ARBA" id="ARBA00023002"/>
    </source>
</evidence>
<dbReference type="PRINTS" id="PR00463">
    <property type="entry name" value="EP450I"/>
</dbReference>
<keyword evidence="5 13" id="KW-0349">Heme</keyword>
<dbReference type="GO" id="GO:0005506">
    <property type="term" value="F:iron ion binding"/>
    <property type="evidence" value="ECO:0007669"/>
    <property type="project" value="InterPro"/>
</dbReference>
<sequence length="522" mass="58797">MSLVTGSWLLDAALVLAPLVYWLATRHFGFWKRLGVPYLSPTPFVGNMGGVVLGRAHMGEPVLRCYLQAADRPFMGMFAFDQPLLLVKDPKLVGRIMATDFSVFYATNAKLDPVSDPIFAMSLFGQHGPGWKKLRSLLGPAFTSGKIKLMFHLINEVGINLTRHLETQASKGEAVELKDVMARYTTDVVCSIFMGVNAGSLEDPESPLRVQIRDVLRENTLARIKTAILFFAPKLLSTFRIRVGNKKVEDYFVENTGKLIEHRKETGTVRNDVVDLLVKIKEGQLSDDEESKEEVANKKEKAGDKPLKLTNELIAGQLMSFLTAGFDTSSSTMSFCLYELARHQELQEEVRQHIRQVLKKHGGQPTYEAVNEMTDLTNVVNETLRMYPPVNFHDREASRDYRLPGTDVVLPKGTGVVISVVGLHNDPRYWQDPHKFWPDRFKEENSRDRPSYTFLPFGEGPRLCIGKRIAYLQVKLGLVHILNNFQVLPKPDTPSSLRYDPSRFIGTPAGKVALHFRKIPVS</sequence>
<comment type="cofactor">
    <cofactor evidence="1 13">
        <name>heme</name>
        <dbReference type="ChEBI" id="CHEBI:30413"/>
    </cofactor>
</comment>
<keyword evidence="12" id="KW-0472">Membrane</keyword>
<feature type="binding site" description="axial binding residue" evidence="13">
    <location>
        <position position="464"/>
    </location>
    <ligand>
        <name>heme</name>
        <dbReference type="ChEBI" id="CHEBI:30413"/>
    </ligand>
    <ligandPart>
        <name>Fe</name>
        <dbReference type="ChEBI" id="CHEBI:18248"/>
    </ligandPart>
</feature>
<evidence type="ECO:0000256" key="11">
    <source>
        <dbReference type="ARBA" id="ARBA00023033"/>
    </source>
</evidence>